<evidence type="ECO:0000256" key="2">
    <source>
        <dbReference type="ARBA" id="ARBA00009430"/>
    </source>
</evidence>
<dbReference type="InterPro" id="IPR009668">
    <property type="entry name" value="RNA_pol-assoc_fac_A49-like"/>
</dbReference>
<dbReference type="GeneID" id="81596443"/>
<protein>
    <recommendedName>
        <fullName evidence="9">DNA-directed RNA polymerase I subunit rpa49</fullName>
    </recommendedName>
</protein>
<dbReference type="RefSeq" id="XP_056770307.1">
    <property type="nucleotide sequence ID" value="XM_056906200.1"/>
</dbReference>
<comment type="similarity">
    <text evidence="2">Belongs to the eukaryotic RPA49/POLR1E RNA polymerase subunit family.</text>
</comment>
<reference evidence="7" key="1">
    <citation type="submission" date="2022-12" db="EMBL/GenBank/DDBJ databases">
        <authorList>
            <person name="Petersen C."/>
        </authorList>
    </citation>
    <scope>NUCLEOTIDE SEQUENCE</scope>
    <source>
        <strain evidence="7">IBT 16125</strain>
    </source>
</reference>
<evidence type="ECO:0000313" key="7">
    <source>
        <dbReference type="EMBL" id="KAJ5461265.1"/>
    </source>
</evidence>
<name>A0AAD6CDJ2_9EURO</name>
<feature type="region of interest" description="Disordered" evidence="6">
    <location>
        <begin position="1"/>
        <end position="29"/>
    </location>
</feature>
<dbReference type="GO" id="GO:0003677">
    <property type="term" value="F:DNA binding"/>
    <property type="evidence" value="ECO:0007669"/>
    <property type="project" value="InterPro"/>
</dbReference>
<evidence type="ECO:0000256" key="5">
    <source>
        <dbReference type="ARBA" id="ARBA00023242"/>
    </source>
</evidence>
<feature type="compositionally biased region" description="Polar residues" evidence="6">
    <location>
        <begin position="159"/>
        <end position="173"/>
    </location>
</feature>
<organism evidence="7 8">
    <name type="scientific">Penicillium daleae</name>
    <dbReference type="NCBI Taxonomy" id="63821"/>
    <lineage>
        <taxon>Eukaryota</taxon>
        <taxon>Fungi</taxon>
        <taxon>Dikarya</taxon>
        <taxon>Ascomycota</taxon>
        <taxon>Pezizomycotina</taxon>
        <taxon>Eurotiomycetes</taxon>
        <taxon>Eurotiomycetidae</taxon>
        <taxon>Eurotiales</taxon>
        <taxon>Aspergillaceae</taxon>
        <taxon>Penicillium</taxon>
    </lineage>
</organism>
<dbReference type="EMBL" id="JAPVEA010000002">
    <property type="protein sequence ID" value="KAJ5461265.1"/>
    <property type="molecule type" value="Genomic_DNA"/>
</dbReference>
<evidence type="ECO:0000256" key="4">
    <source>
        <dbReference type="ARBA" id="ARBA00023163"/>
    </source>
</evidence>
<dbReference type="GO" id="GO:0006351">
    <property type="term" value="P:DNA-templated transcription"/>
    <property type="evidence" value="ECO:0007669"/>
    <property type="project" value="InterPro"/>
</dbReference>
<feature type="region of interest" description="Disordered" evidence="6">
    <location>
        <begin position="319"/>
        <end position="359"/>
    </location>
</feature>
<evidence type="ECO:0008006" key="9">
    <source>
        <dbReference type="Google" id="ProtNLM"/>
    </source>
</evidence>
<accession>A0AAD6CDJ2</accession>
<dbReference type="GO" id="GO:0005730">
    <property type="term" value="C:nucleolus"/>
    <property type="evidence" value="ECO:0007669"/>
    <property type="project" value="UniProtKB-SubCell"/>
</dbReference>
<evidence type="ECO:0000313" key="8">
    <source>
        <dbReference type="Proteomes" id="UP001213681"/>
    </source>
</evidence>
<sequence length="476" mass="51995">MPSDKIDKKRKRASDRHERPTKQPALQTLPTLAASVVEDKSELAPVIATTPGVLNSKGLSFNPYIKTRQDGGRNATRNPGIVSTEMLLQSSEHQKMDFVGREGTGEDADSQLKHYVAVVDPERKTWQIIEARRVTVRGAVRSRKPEEDEEESDEEMNTMRAQRTNLTNTFGTKQSRKAVQSMAENAQLSSAPAGTLNEAGAALISSLPANVASGLAKATNVQAEVQAAKPLPTPDLNAAHPSDVYSIETLVPGGHSTLRQLTGIDEWKEQVEAGLGVVTGSRYVSNRVVAVAQSGNPTQIQVLRFIQLLLEFTRSLKGMGRDKGAGPGSKKLPPRDDLRKILSSTSGASKPGKDEEDSNIALLPDSVVDAVRRRFAPQGGFLSKHDLTLLHTTICALTFHIPPQPAKDGDLRDDLRLDSNTIQQYFRELGCRIDKPRESEFSKWNIKGGKAEAAARRIARLRVPLEFPKVSRGGRK</sequence>
<keyword evidence="5" id="KW-0539">Nucleus</keyword>
<feature type="compositionally biased region" description="Acidic residues" evidence="6">
    <location>
        <begin position="147"/>
        <end position="156"/>
    </location>
</feature>
<dbReference type="Proteomes" id="UP001213681">
    <property type="component" value="Unassembled WGS sequence"/>
</dbReference>
<evidence type="ECO:0000256" key="1">
    <source>
        <dbReference type="ARBA" id="ARBA00004604"/>
    </source>
</evidence>
<comment type="caution">
    <text evidence="7">The sequence shown here is derived from an EMBL/GenBank/DDBJ whole genome shotgun (WGS) entry which is preliminary data.</text>
</comment>
<proteinExistence type="inferred from homology"/>
<comment type="subcellular location">
    <subcellularLocation>
        <location evidence="1">Nucleus</location>
        <location evidence="1">Nucleolus</location>
    </subcellularLocation>
</comment>
<dbReference type="PANTHER" id="PTHR14440">
    <property type="entry name" value="DNA-DIRECTED RNA POLYMERASE I SUBUNIT RPA49"/>
    <property type="match status" value="1"/>
</dbReference>
<keyword evidence="4" id="KW-0804">Transcription</keyword>
<dbReference type="Pfam" id="PF06870">
    <property type="entry name" value="RNA_pol_I_A49"/>
    <property type="match status" value="1"/>
</dbReference>
<keyword evidence="3" id="KW-0240">DNA-directed RNA polymerase</keyword>
<feature type="region of interest" description="Disordered" evidence="6">
    <location>
        <begin position="139"/>
        <end position="175"/>
    </location>
</feature>
<reference evidence="7" key="2">
    <citation type="journal article" date="2023" name="IMA Fungus">
        <title>Comparative genomic study of the Penicillium genus elucidates a diverse pangenome and 15 lateral gene transfer events.</title>
        <authorList>
            <person name="Petersen C."/>
            <person name="Sorensen T."/>
            <person name="Nielsen M.R."/>
            <person name="Sondergaard T.E."/>
            <person name="Sorensen J.L."/>
            <person name="Fitzpatrick D.A."/>
            <person name="Frisvad J.C."/>
            <person name="Nielsen K.L."/>
        </authorList>
    </citation>
    <scope>NUCLEOTIDE SEQUENCE</scope>
    <source>
        <strain evidence="7">IBT 16125</strain>
    </source>
</reference>
<dbReference type="AlphaFoldDB" id="A0AAD6CDJ2"/>
<gene>
    <name evidence="7" type="ORF">N7458_002817</name>
</gene>
<evidence type="ECO:0000256" key="3">
    <source>
        <dbReference type="ARBA" id="ARBA00022478"/>
    </source>
</evidence>
<dbReference type="GO" id="GO:0000428">
    <property type="term" value="C:DNA-directed RNA polymerase complex"/>
    <property type="evidence" value="ECO:0007669"/>
    <property type="project" value="UniProtKB-KW"/>
</dbReference>
<evidence type="ECO:0000256" key="6">
    <source>
        <dbReference type="SAM" id="MobiDB-lite"/>
    </source>
</evidence>
<keyword evidence="8" id="KW-1185">Reference proteome</keyword>